<comment type="caution">
    <text evidence="2">The sequence shown here is derived from an EMBL/GenBank/DDBJ whole genome shotgun (WGS) entry which is preliminary data.</text>
</comment>
<feature type="transmembrane region" description="Helical" evidence="1">
    <location>
        <begin position="12"/>
        <end position="30"/>
    </location>
</feature>
<keyword evidence="1" id="KW-1133">Transmembrane helix</keyword>
<keyword evidence="3" id="KW-1185">Reference proteome</keyword>
<feature type="transmembrane region" description="Helical" evidence="1">
    <location>
        <begin position="103"/>
        <end position="121"/>
    </location>
</feature>
<keyword evidence="1" id="KW-0812">Transmembrane</keyword>
<name>A0ABT0WH90_9BACI</name>
<accession>A0ABT0WH90</accession>
<evidence type="ECO:0000313" key="2">
    <source>
        <dbReference type="EMBL" id="MCM2535683.1"/>
    </source>
</evidence>
<reference evidence="2 3" key="1">
    <citation type="submission" date="2022-06" db="EMBL/GenBank/DDBJ databases">
        <authorList>
            <person name="Jeon C.O."/>
        </authorList>
    </citation>
    <scope>NUCLEOTIDE SEQUENCE [LARGE SCALE GENOMIC DNA]</scope>
    <source>
        <strain evidence="2 3">KCTC 13943</strain>
    </source>
</reference>
<proteinExistence type="predicted"/>
<evidence type="ECO:0000256" key="1">
    <source>
        <dbReference type="SAM" id="Phobius"/>
    </source>
</evidence>
<evidence type="ECO:0008006" key="4">
    <source>
        <dbReference type="Google" id="ProtNLM"/>
    </source>
</evidence>
<feature type="transmembrane region" description="Helical" evidence="1">
    <location>
        <begin position="81"/>
        <end position="98"/>
    </location>
</feature>
<gene>
    <name evidence="2" type="ORF">NDK43_29600</name>
</gene>
<evidence type="ECO:0000313" key="3">
    <source>
        <dbReference type="Proteomes" id="UP001523262"/>
    </source>
</evidence>
<organism evidence="2 3">
    <name type="scientific">Neobacillus pocheonensis</name>
    <dbReference type="NCBI Taxonomy" id="363869"/>
    <lineage>
        <taxon>Bacteria</taxon>
        <taxon>Bacillati</taxon>
        <taxon>Bacillota</taxon>
        <taxon>Bacilli</taxon>
        <taxon>Bacillales</taxon>
        <taxon>Bacillaceae</taxon>
        <taxon>Neobacillus</taxon>
    </lineage>
</organism>
<sequence>MKSKKLSLGSSLLITLSAILMGISVLFPWWKMVFYAPQYPEGLNIIVYPNKLEGQLDIINGLNHYIGMANFGESNFPELSYLKYIVVGLVVITLLTAIIRKKVVLYSLISLITLGGLLGIYDLHRALNDYGTNLDPHAPIKIAPFVPPILGQNRVANFTTHSILGLGTYFVLAAFVLLLIPLWKDRKR</sequence>
<protein>
    <recommendedName>
        <fullName evidence="4">DUF4306 domain-containing protein</fullName>
    </recommendedName>
</protein>
<feature type="transmembrane region" description="Helical" evidence="1">
    <location>
        <begin position="163"/>
        <end position="183"/>
    </location>
</feature>
<dbReference type="Proteomes" id="UP001523262">
    <property type="component" value="Unassembled WGS sequence"/>
</dbReference>
<keyword evidence="1" id="KW-0472">Membrane</keyword>
<dbReference type="EMBL" id="JAMQCR010000003">
    <property type="protein sequence ID" value="MCM2535683.1"/>
    <property type="molecule type" value="Genomic_DNA"/>
</dbReference>